<evidence type="ECO:0000313" key="4">
    <source>
        <dbReference type="EMBL" id="KAH7308606.1"/>
    </source>
</evidence>
<feature type="domain" description="Aminoglycoside phosphotransferase" evidence="3">
    <location>
        <begin position="287"/>
        <end position="359"/>
    </location>
</feature>
<dbReference type="AlphaFoldDB" id="A0A8K0SD11"/>
<dbReference type="PANTHER" id="PTHR21310:SF37">
    <property type="entry name" value="AMINOGLYCOSIDE PHOSPHOTRANSFERASE DOMAIN-CONTAINING PROTEIN"/>
    <property type="match status" value="1"/>
</dbReference>
<dbReference type="EMBL" id="JAGPNK010000015">
    <property type="protein sequence ID" value="KAH7308606.1"/>
    <property type="molecule type" value="Genomic_DNA"/>
</dbReference>
<gene>
    <name evidence="4" type="ORF">B0I35DRAFT_491819</name>
</gene>
<keyword evidence="5" id="KW-1185">Reference proteome</keyword>
<dbReference type="Gene3D" id="2.60.120.180">
    <property type="match status" value="1"/>
</dbReference>
<dbReference type="Pfam" id="PF01670">
    <property type="entry name" value="Glyco_hydro_12"/>
    <property type="match status" value="1"/>
</dbReference>
<proteinExistence type="inferred from homology"/>
<dbReference type="GO" id="GO:0008810">
    <property type="term" value="F:cellulase activity"/>
    <property type="evidence" value="ECO:0007669"/>
    <property type="project" value="InterPro"/>
</dbReference>
<accession>A0A8K0SD11</accession>
<evidence type="ECO:0000313" key="5">
    <source>
        <dbReference type="Proteomes" id="UP000813444"/>
    </source>
</evidence>
<comment type="caution">
    <text evidence="4">The sequence shown here is derived from an EMBL/GenBank/DDBJ whole genome shotgun (WGS) entry which is preliminary data.</text>
</comment>
<dbReference type="Pfam" id="PF01636">
    <property type="entry name" value="APH"/>
    <property type="match status" value="1"/>
</dbReference>
<evidence type="ECO:0000259" key="3">
    <source>
        <dbReference type="Pfam" id="PF01636"/>
    </source>
</evidence>
<dbReference type="OrthoDB" id="10003767at2759"/>
<dbReference type="InterPro" id="IPR013320">
    <property type="entry name" value="ConA-like_dom_sf"/>
</dbReference>
<reference evidence="4" key="1">
    <citation type="journal article" date="2021" name="Nat. Commun.">
        <title>Genetic determinants of endophytism in the Arabidopsis root mycobiome.</title>
        <authorList>
            <person name="Mesny F."/>
            <person name="Miyauchi S."/>
            <person name="Thiergart T."/>
            <person name="Pickel B."/>
            <person name="Atanasova L."/>
            <person name="Karlsson M."/>
            <person name="Huettel B."/>
            <person name="Barry K.W."/>
            <person name="Haridas S."/>
            <person name="Chen C."/>
            <person name="Bauer D."/>
            <person name="Andreopoulos W."/>
            <person name="Pangilinan J."/>
            <person name="LaButti K."/>
            <person name="Riley R."/>
            <person name="Lipzen A."/>
            <person name="Clum A."/>
            <person name="Drula E."/>
            <person name="Henrissat B."/>
            <person name="Kohler A."/>
            <person name="Grigoriev I.V."/>
            <person name="Martin F.M."/>
            <person name="Hacquard S."/>
        </authorList>
    </citation>
    <scope>NUCLEOTIDE SEQUENCE</scope>
    <source>
        <strain evidence="4">MPI-CAGE-CH-0235</strain>
    </source>
</reference>
<organism evidence="4 5">
    <name type="scientific">Stachybotrys elegans</name>
    <dbReference type="NCBI Taxonomy" id="80388"/>
    <lineage>
        <taxon>Eukaryota</taxon>
        <taxon>Fungi</taxon>
        <taxon>Dikarya</taxon>
        <taxon>Ascomycota</taxon>
        <taxon>Pezizomycotina</taxon>
        <taxon>Sordariomycetes</taxon>
        <taxon>Hypocreomycetidae</taxon>
        <taxon>Hypocreales</taxon>
        <taxon>Stachybotryaceae</taxon>
        <taxon>Stachybotrys</taxon>
    </lineage>
</organism>
<keyword evidence="2" id="KW-0378">Hydrolase</keyword>
<dbReference type="InterPro" id="IPR002594">
    <property type="entry name" value="GH12"/>
</dbReference>
<keyword evidence="2" id="KW-0326">Glycosidase</keyword>
<dbReference type="InterPro" id="IPR011009">
    <property type="entry name" value="Kinase-like_dom_sf"/>
</dbReference>
<protein>
    <submittedName>
        <fullName evidence="4">Concanavalin A-like lectin/glucanase domain-containing protein</fullName>
    </submittedName>
</protein>
<sequence>MYHADFGQGVQGFMECQLELAIHFKSIPISWLWSYKYAESITANVGYDIFGFGNGPTASNWQLVIWLGTYGMQPSGSKFGSVRLGHVAFDVYTDEIFKVKTHFFIAKPPQTDFTGDLLDFFDYCVDNLGIDTDYNIYSIRGGTNIYQGLNATFSTSSFSIAPKYKPVPTSSTPPTPSQTGKVEYIDGRSVSPTERKSLTDQQERCLYTSLAEIYIQLRRLTFGSIGCLARSPGSIGIHKALNTIDFNSQELEGMEPALVQDKYVTVSNAMSSANSYAEMLLELADNAFRKSPARIFDEEQGQDALYHLHLFRHFATEEWLDRDADQGPFVLVHGDLRLPNILLNDEMKIISVLDWEWSRVVPLQFFQPPLWLTGFNPPALASEFVYERLMDKFNELVEIIRCLERNSYGDELLSSE</sequence>
<dbReference type="SUPFAM" id="SSF56112">
    <property type="entry name" value="Protein kinase-like (PK-like)"/>
    <property type="match status" value="1"/>
</dbReference>
<dbReference type="InterPro" id="IPR013319">
    <property type="entry name" value="GH11/12"/>
</dbReference>
<dbReference type="SUPFAM" id="SSF49899">
    <property type="entry name" value="Concanavalin A-like lectins/glucanases"/>
    <property type="match status" value="1"/>
</dbReference>
<keyword evidence="2" id="KW-0119">Carbohydrate metabolism</keyword>
<dbReference type="InterPro" id="IPR002575">
    <property type="entry name" value="Aminoglycoside_PTrfase"/>
</dbReference>
<name>A0A8K0SD11_9HYPO</name>
<evidence type="ECO:0000256" key="1">
    <source>
        <dbReference type="ARBA" id="ARBA00005519"/>
    </source>
</evidence>
<dbReference type="Proteomes" id="UP000813444">
    <property type="component" value="Unassembled WGS sequence"/>
</dbReference>
<comment type="similarity">
    <text evidence="1 2">Belongs to the glycosyl hydrolase 12 (cellulase H) family.</text>
</comment>
<dbReference type="InterPro" id="IPR051678">
    <property type="entry name" value="AGP_Transferase"/>
</dbReference>
<keyword evidence="2" id="KW-0624">Polysaccharide degradation</keyword>
<dbReference type="PANTHER" id="PTHR21310">
    <property type="entry name" value="AMINOGLYCOSIDE PHOSPHOTRANSFERASE-RELATED-RELATED"/>
    <property type="match status" value="1"/>
</dbReference>
<evidence type="ECO:0000256" key="2">
    <source>
        <dbReference type="RuleBase" id="RU361163"/>
    </source>
</evidence>
<dbReference type="GO" id="GO:0000272">
    <property type="term" value="P:polysaccharide catabolic process"/>
    <property type="evidence" value="ECO:0007669"/>
    <property type="project" value="UniProtKB-KW"/>
</dbReference>
<dbReference type="Gene3D" id="3.90.1200.10">
    <property type="match status" value="1"/>
</dbReference>